<dbReference type="STRING" id="1007676.ABM34_12690"/>
<feature type="transmembrane region" description="Helical" evidence="5">
    <location>
        <begin position="327"/>
        <end position="346"/>
    </location>
</feature>
<evidence type="ECO:0000256" key="3">
    <source>
        <dbReference type="ARBA" id="ARBA00022989"/>
    </source>
</evidence>
<dbReference type="NCBIfam" id="TIGR03061">
    <property type="entry name" value="pip_yhgE_Nterm"/>
    <property type="match status" value="1"/>
</dbReference>
<dbReference type="Gene3D" id="3.40.1710.10">
    <property type="entry name" value="abc type-2 transporter like domain"/>
    <property type="match status" value="1"/>
</dbReference>
<dbReference type="PANTHER" id="PTHR43077">
    <property type="entry name" value="TRANSPORT PERMEASE YVFS-RELATED"/>
    <property type="match status" value="1"/>
</dbReference>
<dbReference type="PATRIC" id="fig|1007676.4.peg.2569"/>
<dbReference type="PANTHER" id="PTHR43077:SF5">
    <property type="entry name" value="PHAGE INFECTION PROTEIN"/>
    <property type="match status" value="1"/>
</dbReference>
<dbReference type="KEGG" id="lgn:ABM34_12690"/>
<dbReference type="Pfam" id="PF12698">
    <property type="entry name" value="ABC2_membrane_3"/>
    <property type="match status" value="1"/>
</dbReference>
<evidence type="ECO:0000259" key="6">
    <source>
        <dbReference type="Pfam" id="PF12698"/>
    </source>
</evidence>
<keyword evidence="2 5" id="KW-0812">Transmembrane</keyword>
<feature type="transmembrane region" description="Helical" evidence="5">
    <location>
        <begin position="20"/>
        <end position="39"/>
    </location>
</feature>
<keyword evidence="8" id="KW-1185">Reference proteome</keyword>
<name>A0A0H4QMG5_9LACO</name>
<feature type="transmembrane region" description="Helical" evidence="5">
    <location>
        <begin position="297"/>
        <end position="320"/>
    </location>
</feature>
<dbReference type="Proteomes" id="UP000036106">
    <property type="component" value="Chromosome"/>
</dbReference>
<gene>
    <name evidence="7" type="ORF">ABM34_12690</name>
</gene>
<comment type="subcellular location">
    <subcellularLocation>
        <location evidence="1">Membrane</location>
        <topology evidence="1">Multi-pass membrane protein</topology>
    </subcellularLocation>
</comment>
<evidence type="ECO:0000256" key="2">
    <source>
        <dbReference type="ARBA" id="ARBA00022692"/>
    </source>
</evidence>
<dbReference type="InterPro" id="IPR013525">
    <property type="entry name" value="ABC2_TM"/>
</dbReference>
<keyword evidence="4 5" id="KW-0472">Membrane</keyword>
<sequence length="411" mass="46328">MFTSEWKYILKENRSQIRILLGILLIPTFYAVIFLSSLWNPYQQTNHLPVAVVNEDQGVPDPMTNHKFNFGNTITHNLKSNKSLKFKFLSNSKAQSQLNSGKVYMVIVIPKKFSHNIQQLENHDAPKVPLKYSTSAGHGFVAMKMSTTAMDKIKESLNKQITTDYLREYSGNSKKLMAVLEKSISNPQETVALLSAASKQSLNTNIASPIRLAHYDKTTVKTNGTGMAPYLMSVALFVGCITLNIIYDTSKPHFKPNNGISWWASKMSFLYSFILVAASLMFILLTKVNGLSMLNTWHTYLFVLLTAATFLSIVTFFNIIFGMTGAWLMLLFMIIQLGGSAGTYPIQLSNTFFQTIHPYLPMSISIDAFRSTISIGNSIHPEIMIFAITFIIFNLLIISFFETKSNRKVIW</sequence>
<feature type="domain" description="ABC-2 type transporter transmembrane" evidence="6">
    <location>
        <begin position="19"/>
        <end position="398"/>
    </location>
</feature>
<feature type="transmembrane region" description="Helical" evidence="5">
    <location>
        <begin position="268"/>
        <end position="285"/>
    </location>
</feature>
<accession>A0A0H4QMG5</accession>
<dbReference type="RefSeq" id="WP_064505424.1">
    <property type="nucleotide sequence ID" value="NZ_CP012034.1"/>
</dbReference>
<dbReference type="InterPro" id="IPR017500">
    <property type="entry name" value="Phage_infect_YhgE_N"/>
</dbReference>
<organism evidence="7 8">
    <name type="scientific">Companilactobacillus ginsenosidimutans</name>
    <dbReference type="NCBI Taxonomy" id="1007676"/>
    <lineage>
        <taxon>Bacteria</taxon>
        <taxon>Bacillati</taxon>
        <taxon>Bacillota</taxon>
        <taxon>Bacilli</taxon>
        <taxon>Lactobacillales</taxon>
        <taxon>Lactobacillaceae</taxon>
        <taxon>Companilactobacillus</taxon>
    </lineage>
</organism>
<feature type="transmembrane region" description="Helical" evidence="5">
    <location>
        <begin position="227"/>
        <end position="247"/>
    </location>
</feature>
<dbReference type="GO" id="GO:0140359">
    <property type="term" value="F:ABC-type transporter activity"/>
    <property type="evidence" value="ECO:0007669"/>
    <property type="project" value="InterPro"/>
</dbReference>
<dbReference type="NCBIfam" id="TIGR03062">
    <property type="entry name" value="pip_yhgE_Cterm"/>
    <property type="match status" value="1"/>
</dbReference>
<dbReference type="InterPro" id="IPR051328">
    <property type="entry name" value="T7SS_ABC-Transporter"/>
</dbReference>
<dbReference type="OrthoDB" id="9811483at2"/>
<dbReference type="GO" id="GO:0016020">
    <property type="term" value="C:membrane"/>
    <property type="evidence" value="ECO:0007669"/>
    <property type="project" value="UniProtKB-SubCell"/>
</dbReference>
<feature type="transmembrane region" description="Helical" evidence="5">
    <location>
        <begin position="383"/>
        <end position="401"/>
    </location>
</feature>
<reference evidence="8" key="1">
    <citation type="submission" date="2015-07" db="EMBL/GenBank/DDBJ databases">
        <title>Lactobacillus ginsenosidimutans/EMML 3141/ whole genome sequencing.</title>
        <authorList>
            <person name="Kim M.K."/>
            <person name="Im W.-T."/>
            <person name="Srinivasan S."/>
            <person name="Lee J.-J."/>
        </authorList>
    </citation>
    <scope>NUCLEOTIDE SEQUENCE [LARGE SCALE GENOMIC DNA]</scope>
    <source>
        <strain evidence="8">EMML 3041</strain>
    </source>
</reference>
<dbReference type="InterPro" id="IPR017501">
    <property type="entry name" value="Phage_infect_YhgE_C"/>
</dbReference>
<evidence type="ECO:0000313" key="8">
    <source>
        <dbReference type="Proteomes" id="UP000036106"/>
    </source>
</evidence>
<dbReference type="EMBL" id="CP012034">
    <property type="protein sequence ID" value="AKP68311.1"/>
    <property type="molecule type" value="Genomic_DNA"/>
</dbReference>
<evidence type="ECO:0000313" key="7">
    <source>
        <dbReference type="EMBL" id="AKP68311.1"/>
    </source>
</evidence>
<protein>
    <recommendedName>
        <fullName evidence="6">ABC-2 type transporter transmembrane domain-containing protein</fullName>
    </recommendedName>
</protein>
<evidence type="ECO:0000256" key="5">
    <source>
        <dbReference type="SAM" id="Phobius"/>
    </source>
</evidence>
<evidence type="ECO:0000256" key="1">
    <source>
        <dbReference type="ARBA" id="ARBA00004141"/>
    </source>
</evidence>
<dbReference type="AlphaFoldDB" id="A0A0H4QMG5"/>
<keyword evidence="3 5" id="KW-1133">Transmembrane helix</keyword>
<proteinExistence type="predicted"/>
<evidence type="ECO:0000256" key="4">
    <source>
        <dbReference type="ARBA" id="ARBA00023136"/>
    </source>
</evidence>